<dbReference type="Pfam" id="PF07811">
    <property type="entry name" value="TadE"/>
    <property type="match status" value="1"/>
</dbReference>
<feature type="transmembrane region" description="Helical" evidence="1">
    <location>
        <begin position="20"/>
        <end position="45"/>
    </location>
</feature>
<gene>
    <name evidence="3" type="ORF">SAMN02746066_03771</name>
</gene>
<evidence type="ECO:0000313" key="4">
    <source>
        <dbReference type="Proteomes" id="UP000184038"/>
    </source>
</evidence>
<keyword evidence="4" id="KW-1185">Reference proteome</keyword>
<dbReference type="STRING" id="1120996.SAMN02746066_03771"/>
<keyword evidence="1" id="KW-1133">Transmembrane helix</keyword>
<dbReference type="AlphaFoldDB" id="A0A1M7MDE1"/>
<accession>A0A1M7MDE1</accession>
<proteinExistence type="predicted"/>
<feature type="domain" description="TadE-like" evidence="2">
    <location>
        <begin position="18"/>
        <end position="59"/>
    </location>
</feature>
<organism evidence="3 4">
    <name type="scientific">Anaerosporobacter mobilis DSM 15930</name>
    <dbReference type="NCBI Taxonomy" id="1120996"/>
    <lineage>
        <taxon>Bacteria</taxon>
        <taxon>Bacillati</taxon>
        <taxon>Bacillota</taxon>
        <taxon>Clostridia</taxon>
        <taxon>Lachnospirales</taxon>
        <taxon>Lachnospiraceae</taxon>
        <taxon>Anaerosporobacter</taxon>
    </lineage>
</organism>
<name>A0A1M7MDE1_9FIRM</name>
<evidence type="ECO:0000256" key="1">
    <source>
        <dbReference type="SAM" id="Phobius"/>
    </source>
</evidence>
<keyword evidence="1" id="KW-0472">Membrane</keyword>
<sequence>MDRIRYAIRGICRNVQRGSITVEMSMVFPIVMFVTFSIIYAGMYLHDYLVIHQTMDEIALECNIAVKYPMEFDGEHISYAHINDRGIFFFIDSDYSNENNIYSNRLIDTLADQLLITKVTQPKVDITCTQITVSIECNVVIPIAPVRILLGEDRLNYKQTSKAEVFYPTDFVRKFTVLSSLAEGTEIGDESIRKLRDIIRGGE</sequence>
<evidence type="ECO:0000313" key="3">
    <source>
        <dbReference type="EMBL" id="SHM88774.1"/>
    </source>
</evidence>
<protein>
    <submittedName>
        <fullName evidence="3">TadE-like protein</fullName>
    </submittedName>
</protein>
<dbReference type="EMBL" id="FRCP01000020">
    <property type="protein sequence ID" value="SHM88774.1"/>
    <property type="molecule type" value="Genomic_DNA"/>
</dbReference>
<dbReference type="Proteomes" id="UP000184038">
    <property type="component" value="Unassembled WGS sequence"/>
</dbReference>
<dbReference type="InterPro" id="IPR012495">
    <property type="entry name" value="TadE-like_dom"/>
</dbReference>
<reference evidence="3 4" key="1">
    <citation type="submission" date="2016-11" db="EMBL/GenBank/DDBJ databases">
        <authorList>
            <person name="Jaros S."/>
            <person name="Januszkiewicz K."/>
            <person name="Wedrychowicz H."/>
        </authorList>
    </citation>
    <scope>NUCLEOTIDE SEQUENCE [LARGE SCALE GENOMIC DNA]</scope>
    <source>
        <strain evidence="3 4">DSM 15930</strain>
    </source>
</reference>
<keyword evidence="1" id="KW-0812">Transmembrane</keyword>
<dbReference type="RefSeq" id="WP_073290196.1">
    <property type="nucleotide sequence ID" value="NZ_FRCP01000020.1"/>
</dbReference>
<evidence type="ECO:0000259" key="2">
    <source>
        <dbReference type="Pfam" id="PF07811"/>
    </source>
</evidence>